<dbReference type="RefSeq" id="WP_093989928.1">
    <property type="nucleotide sequence ID" value="NZ_FYDD01000004.1"/>
</dbReference>
<dbReference type="EMBL" id="JACRTL010000008">
    <property type="protein sequence ID" value="MBC8611790.1"/>
    <property type="molecule type" value="Genomic_DNA"/>
</dbReference>
<proteinExistence type="predicted"/>
<keyword evidence="2" id="KW-1185">Reference proteome</keyword>
<dbReference type="OrthoDB" id="9801008at2"/>
<reference evidence="1" key="1">
    <citation type="submission" date="2020-08" db="EMBL/GenBank/DDBJ databases">
        <title>Genome public.</title>
        <authorList>
            <person name="Liu C."/>
            <person name="Sun Q."/>
        </authorList>
    </citation>
    <scope>NUCLEOTIDE SEQUENCE</scope>
    <source>
        <strain evidence="1">NSJ-15</strain>
    </source>
</reference>
<organism evidence="1 2">
    <name type="scientific">Massiliimalia timonensis</name>
    <dbReference type="NCBI Taxonomy" id="1987501"/>
    <lineage>
        <taxon>Bacteria</taxon>
        <taxon>Bacillati</taxon>
        <taxon>Bacillota</taxon>
        <taxon>Clostridia</taxon>
        <taxon>Eubacteriales</taxon>
        <taxon>Oscillospiraceae</taxon>
        <taxon>Massiliimalia</taxon>
    </lineage>
</organism>
<dbReference type="Proteomes" id="UP000632659">
    <property type="component" value="Unassembled WGS sequence"/>
</dbReference>
<evidence type="ECO:0000313" key="2">
    <source>
        <dbReference type="Proteomes" id="UP000632659"/>
    </source>
</evidence>
<comment type="caution">
    <text evidence="1">The sequence shown here is derived from an EMBL/GenBank/DDBJ whole genome shotgun (WGS) entry which is preliminary data.</text>
</comment>
<accession>A0A8J6P8R6</accession>
<dbReference type="AlphaFoldDB" id="A0A8J6P8R6"/>
<name>A0A8J6P8R6_9FIRM</name>
<evidence type="ECO:0000313" key="1">
    <source>
        <dbReference type="EMBL" id="MBC8611790.1"/>
    </source>
</evidence>
<sequence>MKTICGLDCCGACDRKEACGGCLKTNGRPFGGTCVAAEWMKKGGKDEFLRLKNNLIDEINSLGIENLQIADLNLLNGFYVNLEFTLPSGQSVKFLEDKNIYWGNQVEIPESDRCYGLVADDSFLLVCEYGCGGADPQIVMFQRRQAGTEIKKQNLV</sequence>
<gene>
    <name evidence="1" type="ORF">H8702_11880</name>
</gene>
<protein>
    <submittedName>
        <fullName evidence="1">DUF3795 domain-containing protein</fullName>
    </submittedName>
</protein>